<organism evidence="9 10">
    <name type="scientific">Deinococcus rufus</name>
    <dbReference type="NCBI Taxonomy" id="2136097"/>
    <lineage>
        <taxon>Bacteria</taxon>
        <taxon>Thermotogati</taxon>
        <taxon>Deinococcota</taxon>
        <taxon>Deinococci</taxon>
        <taxon>Deinococcales</taxon>
        <taxon>Deinococcaceae</taxon>
        <taxon>Deinococcus</taxon>
    </lineage>
</organism>
<dbReference type="PANTHER" id="PTHR37823:SF1">
    <property type="entry name" value="CYTOCHROME C-553-LIKE"/>
    <property type="match status" value="1"/>
</dbReference>
<evidence type="ECO:0000259" key="8">
    <source>
        <dbReference type="PROSITE" id="PS51007"/>
    </source>
</evidence>
<feature type="domain" description="Cytochrome c" evidence="8">
    <location>
        <begin position="53"/>
        <end position="140"/>
    </location>
</feature>
<keyword evidence="1" id="KW-0813">Transport</keyword>
<evidence type="ECO:0000256" key="4">
    <source>
        <dbReference type="ARBA" id="ARBA00022982"/>
    </source>
</evidence>
<protein>
    <submittedName>
        <fullName evidence="9">C-type cytochrome</fullName>
    </submittedName>
</protein>
<evidence type="ECO:0000256" key="1">
    <source>
        <dbReference type="ARBA" id="ARBA00022448"/>
    </source>
</evidence>
<evidence type="ECO:0000313" key="10">
    <source>
        <dbReference type="Proteomes" id="UP001595803"/>
    </source>
</evidence>
<evidence type="ECO:0000256" key="5">
    <source>
        <dbReference type="ARBA" id="ARBA00023004"/>
    </source>
</evidence>
<comment type="caution">
    <text evidence="9">The sequence shown here is derived from an EMBL/GenBank/DDBJ whole genome shotgun (WGS) entry which is preliminary data.</text>
</comment>
<dbReference type="InterPro" id="IPR009056">
    <property type="entry name" value="Cyt_c-like_dom"/>
</dbReference>
<keyword evidence="4" id="KW-0249">Electron transport</keyword>
<dbReference type="PANTHER" id="PTHR37823">
    <property type="entry name" value="CYTOCHROME C-553-LIKE"/>
    <property type="match status" value="1"/>
</dbReference>
<proteinExistence type="predicted"/>
<dbReference type="InterPro" id="IPR051811">
    <property type="entry name" value="Cytochrome_c550/c551-like"/>
</dbReference>
<keyword evidence="5 6" id="KW-0408">Iron</keyword>
<evidence type="ECO:0000256" key="3">
    <source>
        <dbReference type="ARBA" id="ARBA00022723"/>
    </source>
</evidence>
<sequence length="140" mass="13891">MSGHTDQRYSVSEIASVLGFLVVGVVLGVGAYRAGGRLAGTGSVATVSAAPAGITPDGVALYAANCAGCHGPHAQGGVGPGLRAAAAWNSAQFAHAVLNGRAPERTLGTVMPRFATTGMDGQPPTDAQVAALHAFLKTLP</sequence>
<dbReference type="PROSITE" id="PS51007">
    <property type="entry name" value="CYTC"/>
    <property type="match status" value="1"/>
</dbReference>
<keyword evidence="10" id="KW-1185">Reference proteome</keyword>
<feature type="transmembrane region" description="Helical" evidence="7">
    <location>
        <begin position="14"/>
        <end position="32"/>
    </location>
</feature>
<evidence type="ECO:0000313" key="9">
    <source>
        <dbReference type="EMBL" id="MFC3832710.1"/>
    </source>
</evidence>
<evidence type="ECO:0000256" key="7">
    <source>
        <dbReference type="SAM" id="Phobius"/>
    </source>
</evidence>
<reference evidence="10" key="1">
    <citation type="journal article" date="2019" name="Int. J. Syst. Evol. Microbiol.">
        <title>The Global Catalogue of Microorganisms (GCM) 10K type strain sequencing project: providing services to taxonomists for standard genome sequencing and annotation.</title>
        <authorList>
            <consortium name="The Broad Institute Genomics Platform"/>
            <consortium name="The Broad Institute Genome Sequencing Center for Infectious Disease"/>
            <person name="Wu L."/>
            <person name="Ma J."/>
        </authorList>
    </citation>
    <scope>NUCLEOTIDE SEQUENCE [LARGE SCALE GENOMIC DNA]</scope>
    <source>
        <strain evidence="10">CCTCC AB 2017081</strain>
    </source>
</reference>
<keyword evidence="7" id="KW-0812">Transmembrane</keyword>
<keyword evidence="3 6" id="KW-0479">Metal-binding</keyword>
<accession>A0ABV7Z7Q4</accession>
<dbReference type="SUPFAM" id="SSF46626">
    <property type="entry name" value="Cytochrome c"/>
    <property type="match status" value="1"/>
</dbReference>
<evidence type="ECO:0000256" key="2">
    <source>
        <dbReference type="ARBA" id="ARBA00022617"/>
    </source>
</evidence>
<name>A0ABV7Z7Q4_9DEIO</name>
<dbReference type="Gene3D" id="1.10.760.10">
    <property type="entry name" value="Cytochrome c-like domain"/>
    <property type="match status" value="1"/>
</dbReference>
<dbReference type="EMBL" id="JBHRZG010000008">
    <property type="protein sequence ID" value="MFC3832710.1"/>
    <property type="molecule type" value="Genomic_DNA"/>
</dbReference>
<gene>
    <name evidence="9" type="ORF">ACFOSB_07560</name>
</gene>
<dbReference type="InterPro" id="IPR036909">
    <property type="entry name" value="Cyt_c-like_dom_sf"/>
</dbReference>
<keyword evidence="7" id="KW-0472">Membrane</keyword>
<keyword evidence="2 6" id="KW-0349">Heme</keyword>
<dbReference type="RefSeq" id="WP_322474031.1">
    <property type="nucleotide sequence ID" value="NZ_JBHRZG010000008.1"/>
</dbReference>
<dbReference type="Proteomes" id="UP001595803">
    <property type="component" value="Unassembled WGS sequence"/>
</dbReference>
<dbReference type="Pfam" id="PF00034">
    <property type="entry name" value="Cytochrom_C"/>
    <property type="match status" value="1"/>
</dbReference>
<evidence type="ECO:0000256" key="6">
    <source>
        <dbReference type="PROSITE-ProRule" id="PRU00433"/>
    </source>
</evidence>
<keyword evidence="7" id="KW-1133">Transmembrane helix</keyword>